<dbReference type="AlphaFoldDB" id="A0A267HPB2"/>
<evidence type="ECO:0000313" key="1">
    <source>
        <dbReference type="EMBL" id="PAB00156.1"/>
    </source>
</evidence>
<evidence type="ECO:0008006" key="3">
    <source>
        <dbReference type="Google" id="ProtNLM"/>
    </source>
</evidence>
<evidence type="ECO:0000313" key="2">
    <source>
        <dbReference type="Proteomes" id="UP000216797"/>
    </source>
</evidence>
<reference evidence="1 2" key="1">
    <citation type="submission" date="2015-08" db="EMBL/GenBank/DDBJ databases">
        <title>Enterococcus genome sequence.</title>
        <authorList>
            <person name="Acedo J.Z."/>
            <person name="Vederas J.C."/>
        </authorList>
    </citation>
    <scope>NUCLEOTIDE SEQUENCE [LARGE SCALE GENOMIC DNA]</scope>
    <source>
        <strain evidence="1 2">49</strain>
    </source>
</reference>
<dbReference type="Pfam" id="PF11392">
    <property type="entry name" value="AllH"/>
    <property type="match status" value="1"/>
</dbReference>
<dbReference type="InterPro" id="IPR021530">
    <property type="entry name" value="AllH-like"/>
</dbReference>
<keyword evidence="2" id="KW-1185">Reference proteome</keyword>
<dbReference type="Proteomes" id="UP000216797">
    <property type="component" value="Unassembled WGS sequence"/>
</dbReference>
<organism evidence="1 2">
    <name type="scientific">Enterococcus canintestini</name>
    <dbReference type="NCBI Taxonomy" id="317010"/>
    <lineage>
        <taxon>Bacteria</taxon>
        <taxon>Bacillati</taxon>
        <taxon>Bacillota</taxon>
        <taxon>Bacilli</taxon>
        <taxon>Lactobacillales</taxon>
        <taxon>Enterococcaceae</taxon>
        <taxon>Enterococcus</taxon>
    </lineage>
</organism>
<proteinExistence type="predicted"/>
<protein>
    <recommendedName>
        <fullName evidence="3">DUF2877 domain-containing protein</fullName>
    </recommendedName>
</protein>
<sequence length="276" mass="31325">MWNKIVISDYLLPLTKFGTIGFVHSVFEHSFNLKVGEQLINVANYNEYLSCFGLFVPIDSFAEIKPYLKQGDHIKIKSDRIVFYNLAEIKILNLSDYEVVSLKVTATQLEKESLHFLQQLLVAANLKEKIGIEQDAKFVAIKEQLLHPETADWASVTQFLIGRGKGLTPSGDDILVAYTFILGLSHIDYIKALVAELINQKGNTTDISWAYIESCVAGYVNSLIYQFYMDLKENKTEKFENDIQQIMKVGHTSGKDMCYGIYLGIKALLTLNFEKE</sequence>
<accession>A0A267HPB2</accession>
<comment type="caution">
    <text evidence="1">The sequence shown here is derived from an EMBL/GenBank/DDBJ whole genome shotgun (WGS) entry which is preliminary data.</text>
</comment>
<dbReference type="RefSeq" id="WP_180708263.1">
    <property type="nucleotide sequence ID" value="NZ_LHUG01000009.1"/>
</dbReference>
<dbReference type="EMBL" id="LHUG01000009">
    <property type="protein sequence ID" value="PAB00156.1"/>
    <property type="molecule type" value="Genomic_DNA"/>
</dbReference>
<gene>
    <name evidence="1" type="ORF">AKL21_10385</name>
</gene>
<name>A0A267HPB2_9ENTE</name>